<dbReference type="GO" id="GO:0016831">
    <property type="term" value="F:carboxy-lyase activity"/>
    <property type="evidence" value="ECO:0007669"/>
    <property type="project" value="InterPro"/>
</dbReference>
<dbReference type="Gene3D" id="3.20.20.140">
    <property type="entry name" value="Metal-dependent hydrolases"/>
    <property type="match status" value="1"/>
</dbReference>
<dbReference type="CDD" id="cd01292">
    <property type="entry name" value="metallo-dependent_hydrolases"/>
    <property type="match status" value="1"/>
</dbReference>
<evidence type="ECO:0000313" key="5">
    <source>
        <dbReference type="Proteomes" id="UP000189818"/>
    </source>
</evidence>
<name>A0A1T5BLP7_9SPHN</name>
<dbReference type="AlphaFoldDB" id="A0A1T5BLP7"/>
<evidence type="ECO:0000256" key="2">
    <source>
        <dbReference type="SAM" id="SignalP"/>
    </source>
</evidence>
<reference evidence="5" key="1">
    <citation type="submission" date="2017-02" db="EMBL/GenBank/DDBJ databases">
        <authorList>
            <person name="Varghese N."/>
            <person name="Submissions S."/>
        </authorList>
    </citation>
    <scope>NUCLEOTIDE SEQUENCE [LARGE SCALE GENOMIC DNA]</scope>
    <source>
        <strain evidence="5">UM2</strain>
    </source>
</reference>
<dbReference type="GO" id="GO:0016787">
    <property type="term" value="F:hydrolase activity"/>
    <property type="evidence" value="ECO:0007669"/>
    <property type="project" value="InterPro"/>
</dbReference>
<dbReference type="RefSeq" id="WP_079647435.1">
    <property type="nucleotide sequence ID" value="NZ_FUYM01000003.1"/>
</dbReference>
<sequence>MSCACPPRRDFLQTVAAAAGVAIAAGSSAAAAAKPEEHAGHALASPAGRAAAIDTHAHLWPTEYLDELERLGDKSTAIARNMRATDSEADLAHRLANMDAAGVRTQLLSPTPQVPQMGDPADAAKVARMINDVYAGLIRKYPGRFLAYGAVPLPHVDEAIREARRSITELGFKGVAINTLTATRISVADPAFLPFYEEMNRLGAIVYIHPTGCAANSSMMKDFRLEWVVGAPIEDSLAALHLLKADIPHKFPNIRFHVAHLGGALAFMMQRIEDNFTDWKAFPRSPWAELRKFWFDTANFHVPALLCMDQTFSSDRLLLGSDFPYFQDEKYTRAVSYVQKSGLSPDKVRAILSGNAAKLLGLGAKHG</sequence>
<evidence type="ECO:0000313" key="4">
    <source>
        <dbReference type="EMBL" id="SKB47999.1"/>
    </source>
</evidence>
<dbReference type="PANTHER" id="PTHR21240">
    <property type="entry name" value="2-AMINO-3-CARBOXYLMUCONATE-6-SEMIALDEHYDE DECARBOXYLASE"/>
    <property type="match status" value="1"/>
</dbReference>
<dbReference type="InterPro" id="IPR006680">
    <property type="entry name" value="Amidohydro-rel"/>
</dbReference>
<organism evidence="4 5">
    <name type="scientific">Rhizorhabdus histidinilytica</name>
    <dbReference type="NCBI Taxonomy" id="439228"/>
    <lineage>
        <taxon>Bacteria</taxon>
        <taxon>Pseudomonadati</taxon>
        <taxon>Pseudomonadota</taxon>
        <taxon>Alphaproteobacteria</taxon>
        <taxon>Sphingomonadales</taxon>
        <taxon>Sphingomonadaceae</taxon>
        <taxon>Rhizorhabdus</taxon>
    </lineage>
</organism>
<evidence type="ECO:0000256" key="1">
    <source>
        <dbReference type="ARBA" id="ARBA00023239"/>
    </source>
</evidence>
<dbReference type="PROSITE" id="PS51318">
    <property type="entry name" value="TAT"/>
    <property type="match status" value="1"/>
</dbReference>
<accession>A0A1T5BLP7</accession>
<dbReference type="Proteomes" id="UP000189818">
    <property type="component" value="Unassembled WGS sequence"/>
</dbReference>
<feature type="chain" id="PRO_5012730305" evidence="2">
    <location>
        <begin position="33"/>
        <end position="367"/>
    </location>
</feature>
<keyword evidence="2" id="KW-0732">Signal</keyword>
<dbReference type="STRING" id="439228.SAMN06295920_10395"/>
<dbReference type="GO" id="GO:0019748">
    <property type="term" value="P:secondary metabolic process"/>
    <property type="evidence" value="ECO:0007669"/>
    <property type="project" value="TreeGrafter"/>
</dbReference>
<keyword evidence="5" id="KW-1185">Reference proteome</keyword>
<dbReference type="SUPFAM" id="SSF51556">
    <property type="entry name" value="Metallo-dependent hydrolases"/>
    <property type="match status" value="1"/>
</dbReference>
<feature type="domain" description="Amidohydrolase-related" evidence="3">
    <location>
        <begin position="53"/>
        <end position="362"/>
    </location>
</feature>
<dbReference type="InterPro" id="IPR006311">
    <property type="entry name" value="TAT_signal"/>
</dbReference>
<dbReference type="PANTHER" id="PTHR21240:SF28">
    <property type="entry name" value="ISO-OROTATE DECARBOXYLASE (EUROFUNG)"/>
    <property type="match status" value="1"/>
</dbReference>
<dbReference type="InterPro" id="IPR032465">
    <property type="entry name" value="ACMSD"/>
</dbReference>
<evidence type="ECO:0000259" key="3">
    <source>
        <dbReference type="Pfam" id="PF04909"/>
    </source>
</evidence>
<gene>
    <name evidence="4" type="ORF">SAMN06295920_10395</name>
</gene>
<feature type="signal peptide" evidence="2">
    <location>
        <begin position="1"/>
        <end position="32"/>
    </location>
</feature>
<dbReference type="EMBL" id="FUYM01000003">
    <property type="protein sequence ID" value="SKB47999.1"/>
    <property type="molecule type" value="Genomic_DNA"/>
</dbReference>
<dbReference type="Pfam" id="PF04909">
    <property type="entry name" value="Amidohydro_2"/>
    <property type="match status" value="1"/>
</dbReference>
<keyword evidence="1" id="KW-0456">Lyase</keyword>
<protein>
    <submittedName>
        <fullName evidence="4">Aminocarboxymuconate-semialdehyde decarboxylase</fullName>
    </submittedName>
</protein>
<dbReference type="OrthoDB" id="149172at2"/>
<dbReference type="InterPro" id="IPR032466">
    <property type="entry name" value="Metal_Hydrolase"/>
</dbReference>
<proteinExistence type="predicted"/>
<dbReference type="GO" id="GO:0005737">
    <property type="term" value="C:cytoplasm"/>
    <property type="evidence" value="ECO:0007669"/>
    <property type="project" value="TreeGrafter"/>
</dbReference>